<dbReference type="KEGG" id="dal:Dalk_3202"/>
<proteinExistence type="predicted"/>
<keyword evidence="2" id="KW-1185">Reference proteome</keyword>
<name>B8FGI3_DESAL</name>
<reference evidence="1 2" key="1">
    <citation type="journal article" date="2012" name="Environ. Microbiol.">
        <title>The genome sequence of Desulfatibacillum alkenivorans AK-01: a blueprint for anaerobic alkane oxidation.</title>
        <authorList>
            <person name="Callaghan A.V."/>
            <person name="Morris B.E."/>
            <person name="Pereira I.A."/>
            <person name="McInerney M.J."/>
            <person name="Austin R.N."/>
            <person name="Groves J.T."/>
            <person name="Kukor J.J."/>
            <person name="Suflita J.M."/>
            <person name="Young L.Y."/>
            <person name="Zylstra G.J."/>
            <person name="Wawrik B."/>
        </authorList>
    </citation>
    <scope>NUCLEOTIDE SEQUENCE [LARGE SCALE GENOMIC DNA]</scope>
    <source>
        <strain evidence="1 2">AK-01</strain>
    </source>
</reference>
<evidence type="ECO:0000313" key="2">
    <source>
        <dbReference type="Proteomes" id="UP000000739"/>
    </source>
</evidence>
<dbReference type="RefSeq" id="WP_015947952.1">
    <property type="nucleotide sequence ID" value="NC_011768.1"/>
</dbReference>
<dbReference type="HOGENOM" id="CLU_893487_0_0_7"/>
<accession>B8FGI3</accession>
<dbReference type="AlphaFoldDB" id="B8FGI3"/>
<dbReference type="PROSITE" id="PS51257">
    <property type="entry name" value="PROKAR_LIPOPROTEIN"/>
    <property type="match status" value="1"/>
</dbReference>
<organism evidence="1 2">
    <name type="scientific">Desulfatibacillum aliphaticivorans</name>
    <dbReference type="NCBI Taxonomy" id="218208"/>
    <lineage>
        <taxon>Bacteria</taxon>
        <taxon>Pseudomonadati</taxon>
        <taxon>Thermodesulfobacteriota</taxon>
        <taxon>Desulfobacteria</taxon>
        <taxon>Desulfobacterales</taxon>
        <taxon>Desulfatibacillaceae</taxon>
        <taxon>Desulfatibacillum</taxon>
    </lineage>
</organism>
<dbReference type="Proteomes" id="UP000000739">
    <property type="component" value="Chromosome"/>
</dbReference>
<sequence length="311" mass="34243">MTKFVRISTVLTIFLALALLGSGCSTVNFYTSSPQELAQELMGPPGKLKKQVIVAQFYNPSQAQDLDLTALVGDPLKARLQAKCNRTFVQDSPRVEYLVSEHFGPITGVNRNLALMAEARAVGAGIVVTGSLWKVALEEERKGIYPFRENVKVIRVSLDLWMYDSLTGSKIEDARIFSSKQLKDGEDFETVEWKQEIFSDIVKQTEDKICDALSDLPWTGFVTSVDGKSVTIASGEEVGLRKGMLLWICANGDIVDGVKGEQFVVPGKRLARAKVVEVHAGSCRAELTEDADVSNASWVSIRNRRDSINPL</sequence>
<gene>
    <name evidence="1" type="ordered locus">Dalk_3202</name>
</gene>
<evidence type="ECO:0000313" key="1">
    <source>
        <dbReference type="EMBL" id="ACL04892.1"/>
    </source>
</evidence>
<protein>
    <submittedName>
        <fullName evidence="1">Uncharacterized protein</fullName>
    </submittedName>
</protein>
<dbReference type="eggNOG" id="ENOG5033FUX">
    <property type="taxonomic scope" value="Bacteria"/>
</dbReference>
<dbReference type="EMBL" id="CP001322">
    <property type="protein sequence ID" value="ACL04892.1"/>
    <property type="molecule type" value="Genomic_DNA"/>
</dbReference>